<dbReference type="InterPro" id="IPR038418">
    <property type="entry name" value="6-PTP_synth/QueD_sf"/>
</dbReference>
<gene>
    <name evidence="13" type="ORF">phytr_1500</name>
</gene>
<dbReference type="Gene3D" id="3.30.479.10">
    <property type="entry name" value="6-pyruvoyl tetrahydropterin synthase/QueD"/>
    <property type="match status" value="1"/>
</dbReference>
<evidence type="ECO:0000256" key="6">
    <source>
        <dbReference type="ARBA" id="ARBA00018141"/>
    </source>
</evidence>
<keyword evidence="9" id="KW-0862">Zinc</keyword>
<evidence type="ECO:0000256" key="10">
    <source>
        <dbReference type="ARBA" id="ARBA00023239"/>
    </source>
</evidence>
<comment type="pathway">
    <text evidence="3">Purine metabolism; 7-cyano-7-deazaguanine biosynthesis.</text>
</comment>
<comment type="function">
    <text evidence="2">Catalyzes the conversion of 7,8-dihydroneopterin triphosphate (H2NTP) to 6-carboxy-5,6,7,8-tetrahydropterin (CPH4) and acetaldehyde.</text>
</comment>
<evidence type="ECO:0000256" key="2">
    <source>
        <dbReference type="ARBA" id="ARBA00002285"/>
    </source>
</evidence>
<comment type="similarity">
    <text evidence="4">Belongs to the PTPS family. QueD subfamily.</text>
</comment>
<dbReference type="UniPathway" id="UPA00391"/>
<reference evidence="13 14" key="1">
    <citation type="submission" date="2018-03" db="EMBL/GenBank/DDBJ databases">
        <title>A gene transfer event suggests a long-term partnership between eustigmatophyte algae and a novel lineage of endosymbiotic bacteria.</title>
        <authorList>
            <person name="Yurchenko T."/>
            <person name="Sevcikova T."/>
            <person name="Pribyl P."/>
            <person name="El Karkouri K."/>
            <person name="Klimes V."/>
            <person name="Amaral R."/>
            <person name="Zbrankova V."/>
            <person name="Kim E."/>
            <person name="Raoult D."/>
            <person name="Santos L.M.A."/>
            <person name="Elias M."/>
        </authorList>
    </citation>
    <scope>NUCLEOTIDE SEQUENCE [LARGE SCALE GENOMIC DNA]</scope>
    <source>
        <strain evidence="13">CCALA 838</strain>
    </source>
</reference>
<name>A0A2P1P757_9RICK</name>
<dbReference type="GO" id="GO:0070497">
    <property type="term" value="F:6-carboxytetrahydropterin synthase activity"/>
    <property type="evidence" value="ECO:0007669"/>
    <property type="project" value="UniProtKB-EC"/>
</dbReference>
<evidence type="ECO:0000256" key="3">
    <source>
        <dbReference type="ARBA" id="ARBA00005061"/>
    </source>
</evidence>
<accession>A0A2P1P757</accession>
<evidence type="ECO:0000256" key="4">
    <source>
        <dbReference type="ARBA" id="ARBA00008900"/>
    </source>
</evidence>
<keyword evidence="10" id="KW-0456">Lyase</keyword>
<keyword evidence="8" id="KW-0671">Queuosine biosynthesis</keyword>
<evidence type="ECO:0000256" key="11">
    <source>
        <dbReference type="ARBA" id="ARBA00031449"/>
    </source>
</evidence>
<comment type="catalytic activity">
    <reaction evidence="12">
        <text>7,8-dihydroneopterin 3'-triphosphate + H2O = 6-carboxy-5,6,7,8-tetrahydropterin + triphosphate + acetaldehyde + 2 H(+)</text>
        <dbReference type="Rhea" id="RHEA:27966"/>
        <dbReference type="ChEBI" id="CHEBI:15343"/>
        <dbReference type="ChEBI" id="CHEBI:15377"/>
        <dbReference type="ChEBI" id="CHEBI:15378"/>
        <dbReference type="ChEBI" id="CHEBI:18036"/>
        <dbReference type="ChEBI" id="CHEBI:58462"/>
        <dbReference type="ChEBI" id="CHEBI:61032"/>
        <dbReference type="EC" id="4.1.2.50"/>
    </reaction>
</comment>
<dbReference type="EC" id="4.1.2.50" evidence="5"/>
<dbReference type="InterPro" id="IPR007115">
    <property type="entry name" value="6-PTP_synth/QueD"/>
</dbReference>
<evidence type="ECO:0000256" key="5">
    <source>
        <dbReference type="ARBA" id="ARBA00012982"/>
    </source>
</evidence>
<protein>
    <recommendedName>
        <fullName evidence="6">6-carboxy-5,6,7,8-tetrahydropterin synthase</fullName>
        <ecNumber evidence="5">4.1.2.50</ecNumber>
    </recommendedName>
    <alternativeName>
        <fullName evidence="11">Queuosine biosynthesis protein QueD</fullName>
    </alternativeName>
</protein>
<evidence type="ECO:0000313" key="14">
    <source>
        <dbReference type="Proteomes" id="UP000241762"/>
    </source>
</evidence>
<evidence type="ECO:0000256" key="1">
    <source>
        <dbReference type="ARBA" id="ARBA00001947"/>
    </source>
</evidence>
<dbReference type="EMBL" id="CP027845">
    <property type="protein sequence ID" value="AVP87109.1"/>
    <property type="molecule type" value="Genomic_DNA"/>
</dbReference>
<sequence length="140" mass="16153">MSIFSCSITVHFDAAHRVIGHKGKCVDLHGHRYVLEVSIRARQLDQLGMVIDFSDLKQIIYGWINQNFDHTVILSTNDQELGEAISKITKQKIYYLPYNPTAENIAYHFKNDILSNILDTKDLRIGKVRLYETPSCWVEV</sequence>
<dbReference type="GO" id="GO:0046872">
    <property type="term" value="F:metal ion binding"/>
    <property type="evidence" value="ECO:0007669"/>
    <property type="project" value="UniProtKB-KW"/>
</dbReference>
<evidence type="ECO:0000256" key="12">
    <source>
        <dbReference type="ARBA" id="ARBA00048807"/>
    </source>
</evidence>
<evidence type="ECO:0000256" key="7">
    <source>
        <dbReference type="ARBA" id="ARBA00022723"/>
    </source>
</evidence>
<organism evidence="13 14">
    <name type="scientific">Candidatus Phycorickettsia trachydisci</name>
    <dbReference type="NCBI Taxonomy" id="2115978"/>
    <lineage>
        <taxon>Bacteria</taxon>
        <taxon>Pseudomonadati</taxon>
        <taxon>Pseudomonadota</taxon>
        <taxon>Alphaproteobacteria</taxon>
        <taxon>Rickettsiales</taxon>
        <taxon>Rickettsiaceae</taxon>
        <taxon>Candidatus Phycorickettsia</taxon>
    </lineage>
</organism>
<dbReference type="KEGG" id="ptc:phytr_1500"/>
<comment type="cofactor">
    <cofactor evidence="1">
        <name>Zn(2+)</name>
        <dbReference type="ChEBI" id="CHEBI:29105"/>
    </cofactor>
</comment>
<dbReference type="Pfam" id="PF01242">
    <property type="entry name" value="PTPS"/>
    <property type="match status" value="1"/>
</dbReference>
<dbReference type="PANTHER" id="PTHR12589:SF7">
    <property type="entry name" value="6-PYRUVOYL TETRAHYDROBIOPTERIN SYNTHASE"/>
    <property type="match status" value="1"/>
</dbReference>
<proteinExistence type="inferred from homology"/>
<dbReference type="AlphaFoldDB" id="A0A2P1P757"/>
<dbReference type="PANTHER" id="PTHR12589">
    <property type="entry name" value="PYRUVOYL TETRAHYDROBIOPTERIN SYNTHASE"/>
    <property type="match status" value="1"/>
</dbReference>
<keyword evidence="14" id="KW-1185">Reference proteome</keyword>
<dbReference type="GO" id="GO:0008616">
    <property type="term" value="P:tRNA queuosine(34) biosynthetic process"/>
    <property type="evidence" value="ECO:0007669"/>
    <property type="project" value="UniProtKB-KW"/>
</dbReference>
<evidence type="ECO:0000313" key="13">
    <source>
        <dbReference type="EMBL" id="AVP87109.1"/>
    </source>
</evidence>
<dbReference type="Proteomes" id="UP000241762">
    <property type="component" value="Chromosome"/>
</dbReference>
<evidence type="ECO:0000256" key="8">
    <source>
        <dbReference type="ARBA" id="ARBA00022785"/>
    </source>
</evidence>
<evidence type="ECO:0000256" key="9">
    <source>
        <dbReference type="ARBA" id="ARBA00022833"/>
    </source>
</evidence>
<keyword evidence="7" id="KW-0479">Metal-binding</keyword>
<dbReference type="SUPFAM" id="SSF55620">
    <property type="entry name" value="Tetrahydrobiopterin biosynthesis enzymes-like"/>
    <property type="match status" value="1"/>
</dbReference>